<evidence type="ECO:0000256" key="2">
    <source>
        <dbReference type="ARBA" id="ARBA00022490"/>
    </source>
</evidence>
<dbReference type="InterPro" id="IPR013542">
    <property type="entry name" value="QueG_DUF1730"/>
</dbReference>
<keyword evidence="1" id="KW-0004">4Fe-4S</keyword>
<keyword evidence="5" id="KW-0671">Queuosine biosynthesis</keyword>
<keyword evidence="6 10" id="KW-0560">Oxidoreductase</keyword>
<evidence type="ECO:0000256" key="4">
    <source>
        <dbReference type="ARBA" id="ARBA00022723"/>
    </source>
</evidence>
<dbReference type="PANTHER" id="PTHR30002:SF4">
    <property type="entry name" value="EPOXYQUEUOSINE REDUCTASE"/>
    <property type="match status" value="1"/>
</dbReference>
<evidence type="ECO:0000256" key="6">
    <source>
        <dbReference type="ARBA" id="ARBA00023002"/>
    </source>
</evidence>
<dbReference type="PROSITE" id="PS51379">
    <property type="entry name" value="4FE4S_FER_2"/>
    <property type="match status" value="1"/>
</dbReference>
<evidence type="ECO:0000313" key="11">
    <source>
        <dbReference type="Proteomes" id="UP000676194"/>
    </source>
</evidence>
<dbReference type="SUPFAM" id="SSF46548">
    <property type="entry name" value="alpha-helical ferredoxin"/>
    <property type="match status" value="1"/>
</dbReference>
<dbReference type="NCBIfam" id="TIGR00276">
    <property type="entry name" value="tRNA epoxyqueuosine(34) reductase QueG"/>
    <property type="match status" value="1"/>
</dbReference>
<dbReference type="EC" id="1.17.99.6" evidence="10"/>
<dbReference type="KEGG" id="tsph:KIH39_06895"/>
<dbReference type="FunFam" id="3.30.70.20:FF:000037">
    <property type="entry name" value="Epoxyqueuosine reductase"/>
    <property type="match status" value="1"/>
</dbReference>
<dbReference type="InterPro" id="IPR017900">
    <property type="entry name" value="4Fe4S_Fe_S_CS"/>
</dbReference>
<keyword evidence="7" id="KW-0408">Iron</keyword>
<evidence type="ECO:0000313" key="10">
    <source>
        <dbReference type="EMBL" id="QVL33631.1"/>
    </source>
</evidence>
<dbReference type="PANTHER" id="PTHR30002">
    <property type="entry name" value="EPOXYQUEUOSINE REDUCTASE"/>
    <property type="match status" value="1"/>
</dbReference>
<evidence type="ECO:0000256" key="8">
    <source>
        <dbReference type="ARBA" id="ARBA00023014"/>
    </source>
</evidence>
<proteinExistence type="predicted"/>
<accession>A0A8E6B8D2</accession>
<dbReference type="GO" id="GO:0052693">
    <property type="term" value="F:epoxyqueuosine reductase activity"/>
    <property type="evidence" value="ECO:0007669"/>
    <property type="project" value="UniProtKB-EC"/>
</dbReference>
<dbReference type="EMBL" id="CP074694">
    <property type="protein sequence ID" value="QVL33631.1"/>
    <property type="molecule type" value="Genomic_DNA"/>
</dbReference>
<dbReference type="GO" id="GO:0046872">
    <property type="term" value="F:metal ion binding"/>
    <property type="evidence" value="ECO:0007669"/>
    <property type="project" value="UniProtKB-KW"/>
</dbReference>
<evidence type="ECO:0000259" key="9">
    <source>
        <dbReference type="PROSITE" id="PS51379"/>
    </source>
</evidence>
<organism evidence="10 11">
    <name type="scientific">Telmatocola sphagniphila</name>
    <dbReference type="NCBI Taxonomy" id="1123043"/>
    <lineage>
        <taxon>Bacteria</taxon>
        <taxon>Pseudomonadati</taxon>
        <taxon>Planctomycetota</taxon>
        <taxon>Planctomycetia</taxon>
        <taxon>Gemmatales</taxon>
        <taxon>Gemmataceae</taxon>
    </lineage>
</organism>
<keyword evidence="2" id="KW-0963">Cytoplasm</keyword>
<dbReference type="Pfam" id="PF13484">
    <property type="entry name" value="Fer4_16"/>
    <property type="match status" value="1"/>
</dbReference>
<evidence type="ECO:0000256" key="5">
    <source>
        <dbReference type="ARBA" id="ARBA00022785"/>
    </source>
</evidence>
<feature type="domain" description="4Fe-4S ferredoxin-type" evidence="9">
    <location>
        <begin position="195"/>
        <end position="224"/>
    </location>
</feature>
<dbReference type="GO" id="GO:0008616">
    <property type="term" value="P:tRNA queuosine(34) biosynthetic process"/>
    <property type="evidence" value="ECO:0007669"/>
    <property type="project" value="UniProtKB-KW"/>
</dbReference>
<evidence type="ECO:0000256" key="7">
    <source>
        <dbReference type="ARBA" id="ARBA00023004"/>
    </source>
</evidence>
<dbReference type="Pfam" id="PF08331">
    <property type="entry name" value="QueG_DUF1730"/>
    <property type="match status" value="1"/>
</dbReference>
<keyword evidence="8" id="KW-0411">Iron-sulfur</keyword>
<sequence>MPDVFRERTEKEFRIPTEDELKTLSSQFKREALQAGFELAGIAEATAADGFDRFSEWLDAGHAAGMSYLHKHREARQHPRNIFPEVRSILMLGICYANIPTPPSRPTIGRVARYAQGPDYHDFLWDKLNTLLAKLQRILPGLQGRGVVDTAPLLERDFARRAGLGWFGKNTMLISKKRGSYLLLAALLLDAKLPSDVPHLQSHCGTCTACLDACPTDALLSPGTLDARKCISYHTIESRDTIPLNLRESIGDWLFGCDICQEVCPWNRKSDSFSLPHNPDLEVLDAQELVGLTQEEFRRRFRLTPLSRPKWEGLRRNALIVLGNTADNKVLPLLTQIFSEESGMLKETAEWAIKEINTRTCNARGASNKETSE</sequence>
<reference evidence="10" key="1">
    <citation type="submission" date="2021-05" db="EMBL/GenBank/DDBJ databases">
        <title>Complete genome sequence of the cellulolytic planctomycete Telmatocola sphagniphila SP2T and characterization of the first cellulase from planctomycetes.</title>
        <authorList>
            <person name="Rakitin A.L."/>
            <person name="Beletsky A.V."/>
            <person name="Naumoff D.G."/>
            <person name="Kulichevskaya I.S."/>
            <person name="Mardanov A.V."/>
            <person name="Ravin N.V."/>
            <person name="Dedysh S.N."/>
        </authorList>
    </citation>
    <scope>NUCLEOTIDE SEQUENCE</scope>
    <source>
        <strain evidence="10">SP2T</strain>
    </source>
</reference>
<dbReference type="PROSITE" id="PS00198">
    <property type="entry name" value="4FE4S_FER_1"/>
    <property type="match status" value="1"/>
</dbReference>
<dbReference type="GO" id="GO:0051539">
    <property type="term" value="F:4 iron, 4 sulfur cluster binding"/>
    <property type="evidence" value="ECO:0007669"/>
    <property type="project" value="UniProtKB-KW"/>
</dbReference>
<dbReference type="Gene3D" id="3.30.70.20">
    <property type="match status" value="1"/>
</dbReference>
<dbReference type="AlphaFoldDB" id="A0A8E6B8D2"/>
<evidence type="ECO:0000256" key="3">
    <source>
        <dbReference type="ARBA" id="ARBA00022694"/>
    </source>
</evidence>
<gene>
    <name evidence="10" type="primary">queG</name>
    <name evidence="10" type="ORF">KIH39_06895</name>
</gene>
<dbReference type="RefSeq" id="WP_213498543.1">
    <property type="nucleotide sequence ID" value="NZ_CP074694.1"/>
</dbReference>
<dbReference type="InterPro" id="IPR017896">
    <property type="entry name" value="4Fe4S_Fe-S-bd"/>
</dbReference>
<evidence type="ECO:0000256" key="1">
    <source>
        <dbReference type="ARBA" id="ARBA00022485"/>
    </source>
</evidence>
<keyword evidence="4" id="KW-0479">Metal-binding</keyword>
<dbReference type="Proteomes" id="UP000676194">
    <property type="component" value="Chromosome"/>
</dbReference>
<keyword evidence="11" id="KW-1185">Reference proteome</keyword>
<keyword evidence="3" id="KW-0819">tRNA processing</keyword>
<protein>
    <submittedName>
        <fullName evidence="10">tRNA epoxyqueuosine(34) reductase QueG</fullName>
        <ecNumber evidence="10">1.17.99.6</ecNumber>
    </submittedName>
</protein>
<dbReference type="InterPro" id="IPR004453">
    <property type="entry name" value="QueG"/>
</dbReference>
<name>A0A8E6B8D2_9BACT</name>